<dbReference type="EMBL" id="LGKN01000005">
    <property type="protein sequence ID" value="KPL87928.1"/>
    <property type="molecule type" value="Genomic_DNA"/>
</dbReference>
<comment type="caution">
    <text evidence="1">The sequence shown here is derived from an EMBL/GenBank/DDBJ whole genome shotgun (WGS) entry which is preliminary data.</text>
</comment>
<dbReference type="Pfam" id="PF13030">
    <property type="entry name" value="DUF3891"/>
    <property type="match status" value="1"/>
</dbReference>
<dbReference type="AlphaFoldDB" id="A0A0M9UBI7"/>
<dbReference type="InterPro" id="IPR024992">
    <property type="entry name" value="DUF3891"/>
</dbReference>
<reference evidence="1 3" key="1">
    <citation type="journal article" date="2015" name="Genome Announc.">
        <title>Draft Genome Sequence of a Heterotrophic Facultative Anaerobic Thermophilic Bacterium, Ardenticatena maritima Strain 110ST.</title>
        <authorList>
            <person name="Kawaichi S."/>
            <person name="Yoshida T."/>
            <person name="Sako Y."/>
            <person name="Nakamura R."/>
        </authorList>
    </citation>
    <scope>NUCLEOTIDE SEQUENCE [LARGE SCALE GENOMIC DNA]</scope>
    <source>
        <strain evidence="1 3">110S</strain>
    </source>
</reference>
<evidence type="ECO:0000313" key="4">
    <source>
        <dbReference type="Proteomes" id="UP000050502"/>
    </source>
</evidence>
<reference evidence="3" key="3">
    <citation type="submission" date="2015-08" db="EMBL/GenBank/DDBJ databases">
        <title>Draft Genome Sequence of a Heterotrophic Facultative Anaerobic Bacterium Ardenticatena maritima Strain 110S.</title>
        <authorList>
            <person name="Kawaichi S."/>
            <person name="Yoshida T."/>
            <person name="Sako Y."/>
            <person name="Nakamura R."/>
        </authorList>
    </citation>
    <scope>NUCLEOTIDE SEQUENCE [LARGE SCALE GENOMIC DNA]</scope>
    <source>
        <strain evidence="3">110S</strain>
    </source>
</reference>
<protein>
    <recommendedName>
        <fullName evidence="5">DUF3891 family protein</fullName>
    </recommendedName>
</protein>
<evidence type="ECO:0000313" key="1">
    <source>
        <dbReference type="EMBL" id="GAP61817.1"/>
    </source>
</evidence>
<dbReference type="EMBL" id="BBZA01000015">
    <property type="protein sequence ID" value="GAP61817.1"/>
    <property type="molecule type" value="Genomic_DNA"/>
</dbReference>
<dbReference type="Proteomes" id="UP000037784">
    <property type="component" value="Unassembled WGS sequence"/>
</dbReference>
<keyword evidence="3" id="KW-1185">Reference proteome</keyword>
<gene>
    <name evidence="1" type="ORF">ARMA_0240</name>
    <name evidence="2" type="ORF">SE16_10395</name>
</gene>
<sequence>MIRYTAENDWLLTTQPHHALVSAFLAAHWRGDADFPRPDPWPLLLVAVAEHDLGWHAWEAAPTLNQRGEPRDFLEMSLDDHLAIWRQGIAYALQQSRLIALLVSCHFTYLYEGRRSEAPVLAMLDEQSALQARLRAELGLDENATREAYSLIRLMDWFSLALALGRAEHGSVDLGSGPGGVPLVLEPLDDATHLTVRPWPFDTDSLHVRMEARRVPRRTFADDADFRETLRQAPLVLREWRLMRVARQV</sequence>
<accession>A0A0M9UBI7</accession>
<proteinExistence type="predicted"/>
<dbReference type="InParanoid" id="A0A0M9UBI7"/>
<evidence type="ECO:0000313" key="2">
    <source>
        <dbReference type="EMBL" id="KPL87928.1"/>
    </source>
</evidence>
<evidence type="ECO:0008006" key="5">
    <source>
        <dbReference type="Google" id="ProtNLM"/>
    </source>
</evidence>
<dbReference type="Proteomes" id="UP000050502">
    <property type="component" value="Unassembled WGS sequence"/>
</dbReference>
<name>A0A0M9UBI7_9CHLR</name>
<evidence type="ECO:0000313" key="3">
    <source>
        <dbReference type="Proteomes" id="UP000037784"/>
    </source>
</evidence>
<dbReference type="STRING" id="872965.SE16_10395"/>
<dbReference type="RefSeq" id="WP_054491760.1">
    <property type="nucleotide sequence ID" value="NZ_BBZA01000015.1"/>
</dbReference>
<dbReference type="OrthoDB" id="190426at2"/>
<reference evidence="2 4" key="2">
    <citation type="submission" date="2015-07" db="EMBL/GenBank/DDBJ databases">
        <title>Whole genome sequence of Ardenticatena maritima DSM 23922.</title>
        <authorList>
            <person name="Hemp J."/>
            <person name="Ward L.M."/>
            <person name="Pace L.A."/>
            <person name="Fischer W.W."/>
        </authorList>
    </citation>
    <scope>NUCLEOTIDE SEQUENCE [LARGE SCALE GENOMIC DNA]</scope>
    <source>
        <strain evidence="2 4">110S</strain>
    </source>
</reference>
<organism evidence="1 3">
    <name type="scientific">Ardenticatena maritima</name>
    <dbReference type="NCBI Taxonomy" id="872965"/>
    <lineage>
        <taxon>Bacteria</taxon>
        <taxon>Bacillati</taxon>
        <taxon>Chloroflexota</taxon>
        <taxon>Ardenticatenia</taxon>
        <taxon>Ardenticatenales</taxon>
        <taxon>Ardenticatenaceae</taxon>
        <taxon>Ardenticatena</taxon>
    </lineage>
</organism>